<dbReference type="EC" id="3.2.1.21" evidence="5"/>
<comment type="caution">
    <text evidence="16">The sequence shown here is derived from an EMBL/GenBank/DDBJ whole genome shotgun (WGS) entry which is preliminary data.</text>
</comment>
<evidence type="ECO:0000256" key="9">
    <source>
        <dbReference type="ARBA" id="ARBA00023001"/>
    </source>
</evidence>
<evidence type="ECO:0000256" key="12">
    <source>
        <dbReference type="ARBA" id="ARBA00023295"/>
    </source>
</evidence>
<sequence>MYLGTRIIFNGAVVGKNLGIFSSLILARRENPEAAFQPYILSRIQNASNDDPSLFVDPLRLSLWCKCQFFRHYHPDSKQILLDSAVEGHVLVKNANNALPLKRPRLLSLFGYDCLAPRKMNVPSPATFGISGWGFGYESSNVTQAFLELLSGTGTLPQYAAGGTIISGGGSGANAPPYISAPFDAILEQAHKDNTGLFWDFDSVSPNVDAESSACLVFINAFSAEGFDRVGLHDDYSDALVLNIASKCNNTIVIIHNAGIRLVDQWIDHPNVTAVMFAHLPGQESGRALVQLLYGYKSPSGKLPYTVARNESDYNVLSPALPEGRYSVFPQSIVPRYEFGFGLSYTTFEYDDLRLSLYPNASTSYYPPNSTVLPGGLASLWDVILRAEAMVKNTGQMAAAEVSQLYVAFPGDSTAVKQLRGFAKTFMNPGESKQIRFALTRRDLSRWSAVDQAWVLQRGTYEVYVGASSRDLSLSGRVVIP</sequence>
<keyword evidence="17" id="KW-1185">Reference proteome</keyword>
<dbReference type="InterPro" id="IPR002772">
    <property type="entry name" value="Glyco_hydro_3_C"/>
</dbReference>
<evidence type="ECO:0000313" key="17">
    <source>
        <dbReference type="Proteomes" id="UP000053958"/>
    </source>
</evidence>
<dbReference type="SUPFAM" id="SSF52279">
    <property type="entry name" value="Beta-D-glucan exohydrolase, C-terminal domain"/>
    <property type="match status" value="1"/>
</dbReference>
<dbReference type="GO" id="GO:0008422">
    <property type="term" value="F:beta-glucosidase activity"/>
    <property type="evidence" value="ECO:0007669"/>
    <property type="project" value="UniProtKB-EC"/>
</dbReference>
<comment type="pathway">
    <text evidence="3">Glycan metabolism; cellulose degradation.</text>
</comment>
<dbReference type="GO" id="GO:0005576">
    <property type="term" value="C:extracellular region"/>
    <property type="evidence" value="ECO:0007669"/>
    <property type="project" value="UniProtKB-SubCell"/>
</dbReference>
<keyword evidence="7" id="KW-0732">Signal</keyword>
<keyword evidence="8" id="KW-0378">Hydrolase</keyword>
<keyword evidence="13" id="KW-0624">Polysaccharide degradation</keyword>
<accession>A0A0F4YYH5</accession>
<dbReference type="Gene3D" id="2.60.40.10">
    <property type="entry name" value="Immunoglobulins"/>
    <property type="match status" value="1"/>
</dbReference>
<dbReference type="InterPro" id="IPR036881">
    <property type="entry name" value="Glyco_hydro_3_C_sf"/>
</dbReference>
<evidence type="ECO:0000256" key="3">
    <source>
        <dbReference type="ARBA" id="ARBA00004987"/>
    </source>
</evidence>
<evidence type="ECO:0000256" key="2">
    <source>
        <dbReference type="ARBA" id="ARBA00004613"/>
    </source>
</evidence>
<dbReference type="SMART" id="SM01217">
    <property type="entry name" value="Fn3_like"/>
    <property type="match status" value="1"/>
</dbReference>
<keyword evidence="10" id="KW-0325">Glycoprotein</keyword>
<evidence type="ECO:0000256" key="7">
    <source>
        <dbReference type="ARBA" id="ARBA00022729"/>
    </source>
</evidence>
<dbReference type="Gene3D" id="3.40.50.1700">
    <property type="entry name" value="Glycoside hydrolase family 3 C-terminal domain"/>
    <property type="match status" value="1"/>
</dbReference>
<organism evidence="16 17">
    <name type="scientific">Rasamsonia emersonii (strain ATCC 16479 / CBS 393.64 / IMI 116815)</name>
    <dbReference type="NCBI Taxonomy" id="1408163"/>
    <lineage>
        <taxon>Eukaryota</taxon>
        <taxon>Fungi</taxon>
        <taxon>Dikarya</taxon>
        <taxon>Ascomycota</taxon>
        <taxon>Pezizomycotina</taxon>
        <taxon>Eurotiomycetes</taxon>
        <taxon>Eurotiomycetidae</taxon>
        <taxon>Eurotiales</taxon>
        <taxon>Trichocomaceae</taxon>
        <taxon>Rasamsonia</taxon>
    </lineage>
</organism>
<evidence type="ECO:0000256" key="4">
    <source>
        <dbReference type="ARBA" id="ARBA00005336"/>
    </source>
</evidence>
<comment type="subcellular location">
    <subcellularLocation>
        <location evidence="2">Secreted</location>
    </subcellularLocation>
</comment>
<dbReference type="Proteomes" id="UP000053958">
    <property type="component" value="Unassembled WGS sequence"/>
</dbReference>
<proteinExistence type="inferred from homology"/>
<feature type="domain" description="Fibronectin type III-like" evidence="15">
    <location>
        <begin position="401"/>
        <end position="469"/>
    </location>
</feature>
<evidence type="ECO:0000256" key="1">
    <source>
        <dbReference type="ARBA" id="ARBA00000448"/>
    </source>
</evidence>
<gene>
    <name evidence="16" type="ORF">T310_3287</name>
</gene>
<dbReference type="Pfam" id="PF14310">
    <property type="entry name" value="Fn3-like"/>
    <property type="match status" value="1"/>
</dbReference>
<evidence type="ECO:0000256" key="8">
    <source>
        <dbReference type="ARBA" id="ARBA00022801"/>
    </source>
</evidence>
<dbReference type="PANTHER" id="PTHR42715:SF5">
    <property type="entry name" value="BETA-GLUCOSIDASE M-RELATED"/>
    <property type="match status" value="1"/>
</dbReference>
<evidence type="ECO:0000259" key="15">
    <source>
        <dbReference type="SMART" id="SM01217"/>
    </source>
</evidence>
<dbReference type="PANTHER" id="PTHR42715">
    <property type="entry name" value="BETA-GLUCOSIDASE"/>
    <property type="match status" value="1"/>
</dbReference>
<dbReference type="Pfam" id="PF01915">
    <property type="entry name" value="Glyco_hydro_3_C"/>
    <property type="match status" value="1"/>
</dbReference>
<keyword evidence="9" id="KW-0136">Cellulose degradation</keyword>
<dbReference type="AlphaFoldDB" id="A0A0F4YYH5"/>
<evidence type="ECO:0000256" key="14">
    <source>
        <dbReference type="ARBA" id="ARBA00024983"/>
    </source>
</evidence>
<keyword evidence="11" id="KW-0119">Carbohydrate metabolism</keyword>
<keyword evidence="12" id="KW-0326">Glycosidase</keyword>
<dbReference type="OrthoDB" id="416222at2759"/>
<dbReference type="RefSeq" id="XP_013329280.1">
    <property type="nucleotide sequence ID" value="XM_013473826.1"/>
</dbReference>
<evidence type="ECO:0000256" key="13">
    <source>
        <dbReference type="ARBA" id="ARBA00023326"/>
    </source>
</evidence>
<comment type="similarity">
    <text evidence="4">Belongs to the glycosyl hydrolase 3 family.</text>
</comment>
<evidence type="ECO:0000256" key="10">
    <source>
        <dbReference type="ARBA" id="ARBA00023180"/>
    </source>
</evidence>
<evidence type="ECO:0000256" key="11">
    <source>
        <dbReference type="ARBA" id="ARBA00023277"/>
    </source>
</evidence>
<dbReference type="InterPro" id="IPR013783">
    <property type="entry name" value="Ig-like_fold"/>
</dbReference>
<name>A0A0F4YYH5_RASE3</name>
<evidence type="ECO:0000256" key="5">
    <source>
        <dbReference type="ARBA" id="ARBA00012744"/>
    </source>
</evidence>
<evidence type="ECO:0000256" key="6">
    <source>
        <dbReference type="ARBA" id="ARBA00022525"/>
    </source>
</evidence>
<protein>
    <recommendedName>
        <fullName evidence="5">beta-glucosidase</fullName>
        <ecNumber evidence="5">3.2.1.21</ecNumber>
    </recommendedName>
</protein>
<dbReference type="InterPro" id="IPR026891">
    <property type="entry name" value="Fn3-like"/>
</dbReference>
<dbReference type="STRING" id="1408163.A0A0F4YYH5"/>
<dbReference type="InterPro" id="IPR050288">
    <property type="entry name" value="Cellulose_deg_GH3"/>
</dbReference>
<dbReference type="EMBL" id="LASV01000132">
    <property type="protein sequence ID" value="KKA22668.1"/>
    <property type="molecule type" value="Genomic_DNA"/>
</dbReference>
<dbReference type="FunFam" id="2.60.40.10:FF:000757">
    <property type="entry name" value="Beta-glucosidase G"/>
    <property type="match status" value="1"/>
</dbReference>
<evidence type="ECO:0000313" key="16">
    <source>
        <dbReference type="EMBL" id="KKA22668.1"/>
    </source>
</evidence>
<dbReference type="GeneID" id="25315637"/>
<keyword evidence="6" id="KW-0964">Secreted</keyword>
<comment type="catalytic activity">
    <reaction evidence="1">
        <text>Hydrolysis of terminal, non-reducing beta-D-glucosyl residues with release of beta-D-glucose.</text>
        <dbReference type="EC" id="3.2.1.21"/>
    </reaction>
</comment>
<reference evidence="16 17" key="1">
    <citation type="submission" date="2015-04" db="EMBL/GenBank/DDBJ databases">
        <authorList>
            <person name="Heijne W.H."/>
            <person name="Fedorova N.D."/>
            <person name="Nierman W.C."/>
            <person name="Vollebregt A.W."/>
            <person name="Zhao Z."/>
            <person name="Wu L."/>
            <person name="Kumar M."/>
            <person name="Stam H."/>
            <person name="van den Berg M.A."/>
            <person name="Pel H.J."/>
        </authorList>
    </citation>
    <scope>NUCLEOTIDE SEQUENCE [LARGE SCALE GENOMIC DNA]</scope>
    <source>
        <strain evidence="16 17">CBS 393.64</strain>
    </source>
</reference>
<comment type="function">
    <text evidence="14">Beta-glucosidases are one of a number of cellulolytic enzymes involved in the degradation of cellulosic biomass. Catalyzes the last step releasing glucose from the inhibitory cellobiose.</text>
</comment>
<dbReference type="GO" id="GO:0030245">
    <property type="term" value="P:cellulose catabolic process"/>
    <property type="evidence" value="ECO:0007669"/>
    <property type="project" value="UniProtKB-KW"/>
</dbReference>